<dbReference type="SUPFAM" id="SSF63829">
    <property type="entry name" value="Calcium-dependent phosphotriesterase"/>
    <property type="match status" value="1"/>
</dbReference>
<keyword evidence="3" id="KW-1185">Reference proteome</keyword>
<dbReference type="Proteomes" id="UP001291999">
    <property type="component" value="Unassembled WGS sequence"/>
</dbReference>
<evidence type="ECO:0008006" key="4">
    <source>
        <dbReference type="Google" id="ProtNLM"/>
    </source>
</evidence>
<accession>A0ABU5K902</accession>
<comment type="caution">
    <text evidence="2">The sequence shown here is derived from an EMBL/GenBank/DDBJ whole genome shotgun (WGS) entry which is preliminary data.</text>
</comment>
<sequence>MVWLVGVLLLLWMAWGPVVLVAAAATLCVPRVRWWVQDRTFLDRRTTAWVTGAVVVLGGVVVAVPDGRLPVPPAPGAWAGPSYVGRPAMPRPVVAETPSHPHRAAGSPLQRPGPLGLQPEVETAWLGLERCGRLEVASTDALVALCSTRSGSNLRLVDPETLRPTGTRELPARSDGSACGEDAFYLDAADRAVVATADRRVLAVPTRTEEGEPGLGKPTTWDLRPYVPDRDCLVALAPDWSGRLWWVSRRGLVGTIAADTGQVAVTDLGEEVRRDIAVDEAGGVYVVTDAALHRLAAGPDGTPQPVWRTAYDGSSGSAPVPVGAAGPGGAVAITDTAEDRLGVLFLARDDGRTLCRQPVFEEGDGATDSTLAPLASGVVVANNHGWSSPRSTLLGFTGSPGLARVDLAADGCALRWTSDAVSPSSGATASWPTGLLYAWTKRPSLAGVSAWYLTAVDAESGRSMWSVRTGTGLLAGSNGSEVLVGPEGSAWLGTMAGLVRVRDRR</sequence>
<evidence type="ECO:0000256" key="1">
    <source>
        <dbReference type="SAM" id="MobiDB-lite"/>
    </source>
</evidence>
<dbReference type="RefSeq" id="WP_322423448.1">
    <property type="nucleotide sequence ID" value="NZ_JAXQPW010000001.1"/>
</dbReference>
<gene>
    <name evidence="2" type="ORF">SFC79_04855</name>
</gene>
<evidence type="ECO:0000313" key="3">
    <source>
        <dbReference type="Proteomes" id="UP001291999"/>
    </source>
</evidence>
<protein>
    <recommendedName>
        <fullName evidence="4">PQQ-binding-like beta-propeller repeat protein</fullName>
    </recommendedName>
</protein>
<reference evidence="2 3" key="1">
    <citation type="submission" date="2023-11" db="EMBL/GenBank/DDBJ databases">
        <title>Novel species in genus Nocardioides.</title>
        <authorList>
            <person name="Zhou H."/>
        </authorList>
    </citation>
    <scope>NUCLEOTIDE SEQUENCE [LARGE SCALE GENOMIC DNA]</scope>
    <source>
        <strain evidence="2 3">S-58</strain>
    </source>
</reference>
<proteinExistence type="predicted"/>
<name>A0ABU5K902_9ACTN</name>
<feature type="region of interest" description="Disordered" evidence="1">
    <location>
        <begin position="94"/>
        <end position="114"/>
    </location>
</feature>
<dbReference type="EMBL" id="JAXQPW010000001">
    <property type="protein sequence ID" value="MDZ5661085.1"/>
    <property type="molecule type" value="Genomic_DNA"/>
</dbReference>
<evidence type="ECO:0000313" key="2">
    <source>
        <dbReference type="EMBL" id="MDZ5661085.1"/>
    </source>
</evidence>
<organism evidence="2 3">
    <name type="scientific">Nocardioides renjunii</name>
    <dbReference type="NCBI Taxonomy" id="3095075"/>
    <lineage>
        <taxon>Bacteria</taxon>
        <taxon>Bacillati</taxon>
        <taxon>Actinomycetota</taxon>
        <taxon>Actinomycetes</taxon>
        <taxon>Propionibacteriales</taxon>
        <taxon>Nocardioidaceae</taxon>
        <taxon>Nocardioides</taxon>
    </lineage>
</organism>